<evidence type="ECO:0000256" key="1">
    <source>
        <dbReference type="SAM" id="SignalP"/>
    </source>
</evidence>
<keyword evidence="4" id="KW-1185">Reference proteome</keyword>
<feature type="signal peptide" evidence="1">
    <location>
        <begin position="1"/>
        <end position="25"/>
    </location>
</feature>
<name>W9HDT9_9PROT</name>
<dbReference type="PANTHER" id="PTHR38593">
    <property type="entry name" value="BLR2558 PROTEIN"/>
    <property type="match status" value="1"/>
</dbReference>
<dbReference type="PANTHER" id="PTHR38593:SF1">
    <property type="entry name" value="BLR2558 PROTEIN"/>
    <property type="match status" value="1"/>
</dbReference>
<evidence type="ECO:0000313" key="3">
    <source>
        <dbReference type="EMBL" id="EWY42867.1"/>
    </source>
</evidence>
<organism evidence="3 4">
    <name type="scientific">Skermanella stibiiresistens SB22</name>
    <dbReference type="NCBI Taxonomy" id="1385369"/>
    <lineage>
        <taxon>Bacteria</taxon>
        <taxon>Pseudomonadati</taxon>
        <taxon>Pseudomonadota</taxon>
        <taxon>Alphaproteobacteria</taxon>
        <taxon>Rhodospirillales</taxon>
        <taxon>Azospirillaceae</taxon>
        <taxon>Skermanella</taxon>
    </lineage>
</organism>
<dbReference type="Gene3D" id="1.20.1260.10">
    <property type="match status" value="1"/>
</dbReference>
<dbReference type="Proteomes" id="UP000019486">
    <property type="component" value="Unassembled WGS sequence"/>
</dbReference>
<dbReference type="STRING" id="1385369.N825_02165"/>
<dbReference type="AlphaFoldDB" id="W9HDT9"/>
<comment type="caution">
    <text evidence="3">The sequence shown here is derived from an EMBL/GenBank/DDBJ whole genome shotgun (WGS) entry which is preliminary data.</text>
</comment>
<dbReference type="InterPro" id="IPR012347">
    <property type="entry name" value="Ferritin-like"/>
</dbReference>
<evidence type="ECO:0000259" key="2">
    <source>
        <dbReference type="Pfam" id="PF13628"/>
    </source>
</evidence>
<gene>
    <name evidence="3" type="ORF">N825_02165</name>
</gene>
<feature type="domain" description="DUF4142" evidence="2">
    <location>
        <begin position="32"/>
        <end position="165"/>
    </location>
</feature>
<proteinExistence type="predicted"/>
<dbReference type="EMBL" id="AVFL01000001">
    <property type="protein sequence ID" value="EWY42867.1"/>
    <property type="molecule type" value="Genomic_DNA"/>
</dbReference>
<dbReference type="RefSeq" id="WP_051511409.1">
    <property type="nucleotide sequence ID" value="NZ_AVFL01000001.1"/>
</dbReference>
<feature type="chain" id="PRO_5004920951" description="DUF4142 domain-containing protein" evidence="1">
    <location>
        <begin position="26"/>
        <end position="176"/>
    </location>
</feature>
<protein>
    <recommendedName>
        <fullName evidence="2">DUF4142 domain-containing protein</fullName>
    </recommendedName>
</protein>
<keyword evidence="1" id="KW-0732">Signal</keyword>
<accession>W9HDT9</accession>
<evidence type="ECO:0000313" key="4">
    <source>
        <dbReference type="Proteomes" id="UP000019486"/>
    </source>
</evidence>
<dbReference type="Pfam" id="PF13628">
    <property type="entry name" value="DUF4142"/>
    <property type="match status" value="1"/>
</dbReference>
<sequence length="176" mass="18633">MKPIAAAFLSTVWLTGWLLAGPAMAEAGDPARDARFVEEVSRAGLARLETAERAIAKAGDRRVRILAERIIEDQRPINEELSVLAGDAGIDTATLEAPSEPAGDLSALSGAAFDKAWLKAEMAAQRSLIDLFDRQAKEGADASLKTFAANHLASLRDHLDIARSLGDELGSAASPE</sequence>
<dbReference type="InterPro" id="IPR025419">
    <property type="entry name" value="DUF4142"/>
</dbReference>
<reference evidence="3 4" key="1">
    <citation type="submission" date="2013-08" db="EMBL/GenBank/DDBJ databases">
        <title>The genome sequence of Skermanella stibiiresistens.</title>
        <authorList>
            <person name="Zhu W."/>
            <person name="Wang G."/>
        </authorList>
    </citation>
    <scope>NUCLEOTIDE SEQUENCE [LARGE SCALE GENOMIC DNA]</scope>
    <source>
        <strain evidence="3 4">SB22</strain>
    </source>
</reference>